<comment type="caution">
    <text evidence="1">The sequence shown here is derived from an EMBL/GenBank/DDBJ whole genome shotgun (WGS) entry which is preliminary data.</text>
</comment>
<organism evidence="1 2">
    <name type="scientific">Vibrio maritimus</name>
    <dbReference type="NCBI Taxonomy" id="990268"/>
    <lineage>
        <taxon>Bacteria</taxon>
        <taxon>Pseudomonadati</taxon>
        <taxon>Pseudomonadota</taxon>
        <taxon>Gammaproteobacteria</taxon>
        <taxon>Vibrionales</taxon>
        <taxon>Vibrionaceae</taxon>
        <taxon>Vibrio</taxon>
    </lineage>
</organism>
<reference evidence="1 2" key="1">
    <citation type="submission" date="2014-09" db="EMBL/GenBank/DDBJ databases">
        <title>Vibrio maritimus JCM 19240. (C210) whole genome shotgun sequence.</title>
        <authorList>
            <person name="Sawabe T."/>
            <person name="Meirelles P."/>
            <person name="Nakanishi M."/>
            <person name="Sayaka M."/>
            <person name="Hattori M."/>
            <person name="Ohkuma M."/>
        </authorList>
    </citation>
    <scope>NUCLEOTIDE SEQUENCE [LARGE SCALE GENOMIC DNA]</scope>
    <source>
        <strain evidence="1 2">JCM 19240</strain>
    </source>
</reference>
<sequence length="39" mass="4496">MQYANFMIGEWLPWEDKGYLKSIYEYGQQIGVGLGALIL</sequence>
<name>A0A090T434_9VIBR</name>
<proteinExistence type="predicted"/>
<evidence type="ECO:0000313" key="2">
    <source>
        <dbReference type="Proteomes" id="UP000029224"/>
    </source>
</evidence>
<reference evidence="1 2" key="2">
    <citation type="submission" date="2014-09" db="EMBL/GenBank/DDBJ databases">
        <authorList>
            <consortium name="NBRP consortium"/>
            <person name="Sawabe T."/>
            <person name="Meirelles P."/>
            <person name="Nakanishi M."/>
            <person name="Sayaka M."/>
            <person name="Hattori M."/>
            <person name="Ohkuma M."/>
        </authorList>
    </citation>
    <scope>NUCLEOTIDE SEQUENCE [LARGE SCALE GENOMIC DNA]</scope>
    <source>
        <strain evidence="1 2">JCM 19240</strain>
    </source>
</reference>
<dbReference type="EMBL" id="BBMT01000005">
    <property type="protein sequence ID" value="GAL34706.1"/>
    <property type="molecule type" value="Genomic_DNA"/>
</dbReference>
<dbReference type="Proteomes" id="UP000029224">
    <property type="component" value="Unassembled WGS sequence"/>
</dbReference>
<protein>
    <submittedName>
        <fullName evidence="1">Uncharacterized protein</fullName>
    </submittedName>
</protein>
<gene>
    <name evidence="1" type="ORF">JCM19240_4256</name>
</gene>
<evidence type="ECO:0000313" key="1">
    <source>
        <dbReference type="EMBL" id="GAL34706.1"/>
    </source>
</evidence>
<dbReference type="AlphaFoldDB" id="A0A090T434"/>
<accession>A0A090T434</accession>
<keyword evidence="2" id="KW-1185">Reference proteome</keyword>